<proteinExistence type="inferred from homology"/>
<gene>
    <name evidence="5" type="primary">dhbE_1</name>
    <name evidence="5" type="ORF">DFSSTS7063_01891</name>
</gene>
<dbReference type="EC" id="6.3.2.-" evidence="5"/>
<dbReference type="Pfam" id="PF00501">
    <property type="entry name" value="AMP-binding"/>
    <property type="match status" value="1"/>
</dbReference>
<organism evidence="5 6">
    <name type="scientific">Dorea formicigenerans</name>
    <dbReference type="NCBI Taxonomy" id="39486"/>
    <lineage>
        <taxon>Bacteria</taxon>
        <taxon>Bacillati</taxon>
        <taxon>Bacillota</taxon>
        <taxon>Clostridia</taxon>
        <taxon>Lachnospirales</taxon>
        <taxon>Lachnospiraceae</taxon>
        <taxon>Dorea</taxon>
    </lineage>
</organism>
<comment type="similarity">
    <text evidence="1">Belongs to the ATP-dependent AMP-binding enzyme family.</text>
</comment>
<dbReference type="GO" id="GO:0031956">
    <property type="term" value="F:medium-chain fatty acid-CoA ligase activity"/>
    <property type="evidence" value="ECO:0007669"/>
    <property type="project" value="TreeGrafter"/>
</dbReference>
<dbReference type="Gene3D" id="2.30.38.10">
    <property type="entry name" value="Luciferase, Domain 3"/>
    <property type="match status" value="1"/>
</dbReference>
<evidence type="ECO:0000259" key="4">
    <source>
        <dbReference type="Pfam" id="PF13193"/>
    </source>
</evidence>
<reference evidence="5 6" key="1">
    <citation type="submission" date="2019-07" db="EMBL/GenBank/DDBJ databases">
        <authorList>
            <person name="Hibberd C M."/>
            <person name="Gehrig L. J."/>
            <person name="Chang H.-W."/>
            <person name="Venkatesh S."/>
        </authorList>
    </citation>
    <scope>NUCLEOTIDE SEQUENCE [LARGE SCALE GENOMIC DNA]</scope>
    <source>
        <strain evidence="5">Dorea_formicigenerans_SSTS_Bg7063</strain>
    </source>
</reference>
<dbReference type="Gene3D" id="3.40.50.980">
    <property type="match status" value="2"/>
</dbReference>
<dbReference type="Pfam" id="PF13193">
    <property type="entry name" value="AMP-binding_C"/>
    <property type="match status" value="1"/>
</dbReference>
<name>A0A564TWG8_9FIRM</name>
<dbReference type="PANTHER" id="PTHR43201">
    <property type="entry name" value="ACYL-COA SYNTHETASE"/>
    <property type="match status" value="1"/>
</dbReference>
<protein>
    <submittedName>
        <fullName evidence="5">2,3-dihydroxybenzoate-AMP ligase</fullName>
        <ecNumber evidence="5">6.3.2.-</ecNumber>
    </submittedName>
</protein>
<dbReference type="InterPro" id="IPR000873">
    <property type="entry name" value="AMP-dep_synth/lig_dom"/>
</dbReference>
<dbReference type="Proteomes" id="UP000358366">
    <property type="component" value="Unassembled WGS sequence"/>
</dbReference>
<evidence type="ECO:0000313" key="5">
    <source>
        <dbReference type="EMBL" id="VUX11523.1"/>
    </source>
</evidence>
<dbReference type="GO" id="GO:0006631">
    <property type="term" value="P:fatty acid metabolic process"/>
    <property type="evidence" value="ECO:0007669"/>
    <property type="project" value="TreeGrafter"/>
</dbReference>
<sequence length="541" mass="60828">MNKKIKQDVEMAINQGILDNQTLGEALYEICRKNGERIALVDDTQRISYAQLLKEGNRIAALFYDEGLQKGDNVLLQMPNSVEYVEVLFGLFMLGVRPILMLPDHSDTELLAVARLMEPKAIITTEEELGVTYGRMAQRIKQAIPSIEKIFLNQNTEYAVSIYKQCRRVMLPFGVELPKPYDIALFLLSGGTTDTPKVIPRLHTAYLCNARLSAKRCEVTETSVYLAALSTSHDYPLCCPGVLGTLLAGGKCVLSKTASPEEAIEWIEKESVTFTQLVPVVAAMWVEAMRSESQKPLPVLRHIEIGAAKLEWPLAEKLKETFQCKIIQGYGLGEGITCFTKMNDPDEVAFRTQGTPISSKDQIRIVDENGKEVGIGEAGEIWEKGPYTFYGYYRAPERNKNLFSEDGFLKTGDKGMLTADGNLVILGRVKEQINRAGENIIPEEIESFIRRWEYVSEVAVIGIEDAQLGEAICAVVVKKGEKKGLEDLCAFLSSLKIAHYKYPDHLVYVDEFPYINVGKVDKKELKKRIARERKEQWIRLK</sequence>
<dbReference type="InterPro" id="IPR025110">
    <property type="entry name" value="AMP-bd_C"/>
</dbReference>
<feature type="domain" description="AMP-binding enzyme C-terminal" evidence="4">
    <location>
        <begin position="444"/>
        <end position="519"/>
    </location>
</feature>
<dbReference type="InterPro" id="IPR045851">
    <property type="entry name" value="AMP-bd_C_sf"/>
</dbReference>
<evidence type="ECO:0000259" key="3">
    <source>
        <dbReference type="Pfam" id="PF00501"/>
    </source>
</evidence>
<dbReference type="RefSeq" id="WP_144124739.1">
    <property type="nucleotide sequence ID" value="NZ_CABHNI010000032.1"/>
</dbReference>
<dbReference type="SUPFAM" id="SSF56801">
    <property type="entry name" value="Acetyl-CoA synthetase-like"/>
    <property type="match status" value="1"/>
</dbReference>
<dbReference type="Gene3D" id="3.30.300.30">
    <property type="match status" value="1"/>
</dbReference>
<dbReference type="PANTHER" id="PTHR43201:SF5">
    <property type="entry name" value="MEDIUM-CHAIN ACYL-COA LIGASE ACSF2, MITOCHONDRIAL"/>
    <property type="match status" value="1"/>
</dbReference>
<dbReference type="AlphaFoldDB" id="A0A564TWG8"/>
<dbReference type="EMBL" id="CABHNI010000032">
    <property type="protein sequence ID" value="VUX11523.1"/>
    <property type="molecule type" value="Genomic_DNA"/>
</dbReference>
<accession>A0A564TWG8</accession>
<keyword evidence="2 5" id="KW-0436">Ligase</keyword>
<feature type="domain" description="AMP-dependent synthetase/ligase" evidence="3">
    <location>
        <begin position="30"/>
        <end position="393"/>
    </location>
</feature>
<evidence type="ECO:0000313" key="6">
    <source>
        <dbReference type="Proteomes" id="UP000358366"/>
    </source>
</evidence>
<evidence type="ECO:0000256" key="1">
    <source>
        <dbReference type="ARBA" id="ARBA00006432"/>
    </source>
</evidence>
<evidence type="ECO:0000256" key="2">
    <source>
        <dbReference type="ARBA" id="ARBA00022598"/>
    </source>
</evidence>